<accession>A0A5R8KDQ6</accession>
<dbReference type="EMBL" id="VAUV01000008">
    <property type="protein sequence ID" value="TLD70434.1"/>
    <property type="molecule type" value="Genomic_DNA"/>
</dbReference>
<feature type="transmembrane region" description="Helical" evidence="1">
    <location>
        <begin position="12"/>
        <end position="31"/>
    </location>
</feature>
<feature type="transmembrane region" description="Helical" evidence="1">
    <location>
        <begin position="370"/>
        <end position="389"/>
    </location>
</feature>
<proteinExistence type="predicted"/>
<feature type="transmembrane region" description="Helical" evidence="1">
    <location>
        <begin position="149"/>
        <end position="166"/>
    </location>
</feature>
<dbReference type="AlphaFoldDB" id="A0A5R8KDQ6"/>
<comment type="caution">
    <text evidence="2">The sequence shown here is derived from an EMBL/GenBank/DDBJ whole genome shotgun (WGS) entry which is preliminary data.</text>
</comment>
<feature type="transmembrane region" description="Helical" evidence="1">
    <location>
        <begin position="109"/>
        <end position="129"/>
    </location>
</feature>
<name>A0A5R8KDQ6_9BACT</name>
<dbReference type="OrthoDB" id="272013at2"/>
<feature type="transmembrane region" description="Helical" evidence="1">
    <location>
        <begin position="173"/>
        <end position="189"/>
    </location>
</feature>
<protein>
    <recommendedName>
        <fullName evidence="4">Glycosyltransferase RgtA/B/C/D-like domain-containing protein</fullName>
    </recommendedName>
</protein>
<sequence length="917" mass="102086">MPSLFRKSIQPSTLQRITAPILLGLLCLLVYNANFRQIGAGDTLPARYLPLILWSKGTLKLDGNAPLVAHGHSMFAPRNRPAGTENKITYFEPWAYWIVRTRQNQLASLYPVVTPLLVAPLYLPAVFWLDANGWDQPHIGRAAEMMEKISASFLASVACILMYLVLRRECGSWSLPLALVFAFGTNTWMTSSQALWQHGTAQFLIALALLLTVPTASRLRTVLLGTVCVLIAANRPPDALLAGAFVLFTLWSQRRDALWLLAGAAVPLAALLYYNLHFVGHYAGSYALGRPPDNFFQPGLSGLAGLLISPSRGLLVFSPFLVFVPLGLIHRLRSPDSRGLAVALSFAVLAQMIVYSQIDWRAGESWGPRWLTDMLPILMWMLAPAPMLLQPFARGVLVLTMVLSVGVQSIGAFWYTKTSDELIFAGDPASMKGAWKLSNLPFLTELSHSPAKPELLYDAKGSLDRVGSTRLNSLTEIPHLESGSVLEGWALTGGHTPAQLLVLIDGIVVASTTEFLPREDVNEAMNTLSLSGWRVFANTDNIIPGERVLQLAVRIEPRSHIRIIRNQKVFVIAKPHVEIATAPLNPATGPELKAMAKHAASMLRERQSEQGFWLTAYTEGLRYESPQPEMNTYLTALLVDMLTPIKHQHGFEEAISRSRRHLAAQIESNGLVRYHGLPDGATIGTKGHIITPDSDDTALAWRIAGLGAEDPRSERMLKELSRYRDSRGLYRTWLAPQKDYRGLDPGRDPNPTDMTIQMHIYLMLRELDPPAAKKLGEAMQRSFHNEDVWVYYAKTPLIPYLRSVELRQLGCPLPVPTERLVLPVEGQEVWCEAGRRVVEMATGPRDEIKRQAVRHLLGRIGHNNFAQIRVTPALLYHNDLSATVKRFYWSEDFSYALWLRLYEAAGLGSELDQDPSQ</sequence>
<feature type="transmembrane region" description="Helical" evidence="1">
    <location>
        <begin position="195"/>
        <end position="213"/>
    </location>
</feature>
<reference evidence="2 3" key="1">
    <citation type="submission" date="2019-05" db="EMBL/GenBank/DDBJ databases">
        <title>Verrucobacter flavum gen. nov., sp. nov. a new member of the family Verrucomicrobiaceae.</title>
        <authorList>
            <person name="Szuroczki S."/>
            <person name="Abbaszade G."/>
            <person name="Szabo A."/>
            <person name="Felfoldi T."/>
            <person name="Schumann P."/>
            <person name="Boka K."/>
            <person name="Keki Z."/>
            <person name="Toumi M."/>
            <person name="Toth E."/>
        </authorList>
    </citation>
    <scope>NUCLEOTIDE SEQUENCE [LARGE SCALE GENOMIC DNA]</scope>
    <source>
        <strain evidence="2 3">MG-N-17</strain>
    </source>
</reference>
<feature type="transmembrane region" description="Helical" evidence="1">
    <location>
        <begin position="303"/>
        <end position="328"/>
    </location>
</feature>
<keyword evidence="1" id="KW-0472">Membrane</keyword>
<feature type="transmembrane region" description="Helical" evidence="1">
    <location>
        <begin position="340"/>
        <end position="358"/>
    </location>
</feature>
<feature type="transmembrane region" description="Helical" evidence="1">
    <location>
        <begin position="257"/>
        <end position="276"/>
    </location>
</feature>
<keyword evidence="1" id="KW-0812">Transmembrane</keyword>
<evidence type="ECO:0008006" key="4">
    <source>
        <dbReference type="Google" id="ProtNLM"/>
    </source>
</evidence>
<evidence type="ECO:0000313" key="3">
    <source>
        <dbReference type="Proteomes" id="UP000306196"/>
    </source>
</evidence>
<dbReference type="RefSeq" id="WP_138086490.1">
    <property type="nucleotide sequence ID" value="NZ_VAUV01000008.1"/>
</dbReference>
<keyword evidence="1" id="KW-1133">Transmembrane helix</keyword>
<evidence type="ECO:0000313" key="2">
    <source>
        <dbReference type="EMBL" id="TLD70434.1"/>
    </source>
</evidence>
<organism evidence="2 3">
    <name type="scientific">Phragmitibacter flavus</name>
    <dbReference type="NCBI Taxonomy" id="2576071"/>
    <lineage>
        <taxon>Bacteria</taxon>
        <taxon>Pseudomonadati</taxon>
        <taxon>Verrucomicrobiota</taxon>
        <taxon>Verrucomicrobiia</taxon>
        <taxon>Verrucomicrobiales</taxon>
        <taxon>Verrucomicrobiaceae</taxon>
        <taxon>Phragmitibacter</taxon>
    </lineage>
</organism>
<keyword evidence="3" id="KW-1185">Reference proteome</keyword>
<evidence type="ECO:0000256" key="1">
    <source>
        <dbReference type="SAM" id="Phobius"/>
    </source>
</evidence>
<feature type="transmembrane region" description="Helical" evidence="1">
    <location>
        <begin position="396"/>
        <end position="415"/>
    </location>
</feature>
<gene>
    <name evidence="2" type="ORF">FEM03_11945</name>
</gene>
<dbReference type="Proteomes" id="UP000306196">
    <property type="component" value="Unassembled WGS sequence"/>
</dbReference>